<reference evidence="1 2" key="2">
    <citation type="submission" date="2018-03" db="EMBL/GenBank/DDBJ databases">
        <authorList>
            <person name="Keele B.F."/>
        </authorList>
    </citation>
    <scope>NUCLEOTIDE SEQUENCE [LARGE SCALE GENOMIC DNA]</scope>
    <source>
        <strain evidence="1 2">D13</strain>
    </source>
</reference>
<dbReference type="Pfam" id="PF11528">
    <property type="entry name" value="DUF3224"/>
    <property type="match status" value="1"/>
</dbReference>
<proteinExistence type="predicted"/>
<gene>
    <name evidence="1" type="ORF">C7S18_17020</name>
</gene>
<dbReference type="OrthoDB" id="69764at2"/>
<dbReference type="Proteomes" id="UP000241074">
    <property type="component" value="Chromosome"/>
</dbReference>
<dbReference type="SUPFAM" id="SSF159238">
    <property type="entry name" value="SO1590-like"/>
    <property type="match status" value="1"/>
</dbReference>
<dbReference type="InterPro" id="IPR023159">
    <property type="entry name" value="SO1590-like_sf"/>
</dbReference>
<dbReference type="Gene3D" id="2.40.350.10">
    <property type="entry name" value="SO1590-like"/>
    <property type="match status" value="1"/>
</dbReference>
<dbReference type="AlphaFoldDB" id="A0A2P1PVA5"/>
<accession>A0A2P1PVA5</accession>
<reference evidence="1 2" key="1">
    <citation type="submission" date="2018-03" db="EMBL/GenBank/DDBJ databases">
        <title>Ahniella affigens gen. nov., sp. nov., a gammaproteobacterium isolated from sandy soil near a stream.</title>
        <authorList>
            <person name="Ko Y."/>
            <person name="Kim J.-H."/>
        </authorList>
    </citation>
    <scope>NUCLEOTIDE SEQUENCE [LARGE SCALE GENOMIC DNA]</scope>
    <source>
        <strain evidence="1 2">D13</strain>
    </source>
</reference>
<keyword evidence="2" id="KW-1185">Reference proteome</keyword>
<dbReference type="RefSeq" id="WP_106892697.1">
    <property type="nucleotide sequence ID" value="NZ_CP027860.1"/>
</dbReference>
<dbReference type="InterPro" id="IPR021607">
    <property type="entry name" value="DUF3224"/>
</dbReference>
<dbReference type="EMBL" id="CP027860">
    <property type="protein sequence ID" value="AVP98778.1"/>
    <property type="molecule type" value="Genomic_DNA"/>
</dbReference>
<name>A0A2P1PVA5_9GAMM</name>
<dbReference type="KEGG" id="xba:C7S18_17020"/>
<evidence type="ECO:0000313" key="2">
    <source>
        <dbReference type="Proteomes" id="UP000241074"/>
    </source>
</evidence>
<protein>
    <submittedName>
        <fullName evidence="1">DUF3224 domain-containing protein</fullName>
    </submittedName>
</protein>
<organism evidence="1 2">
    <name type="scientific">Ahniella affigens</name>
    <dbReference type="NCBI Taxonomy" id="2021234"/>
    <lineage>
        <taxon>Bacteria</taxon>
        <taxon>Pseudomonadati</taxon>
        <taxon>Pseudomonadota</taxon>
        <taxon>Gammaproteobacteria</taxon>
        <taxon>Lysobacterales</taxon>
        <taxon>Rhodanobacteraceae</taxon>
        <taxon>Ahniella</taxon>
    </lineage>
</organism>
<evidence type="ECO:0000313" key="1">
    <source>
        <dbReference type="EMBL" id="AVP98778.1"/>
    </source>
</evidence>
<sequence length="133" mass="14449">MPNIATGRFEVRLPTLPVEGEPENGPMGRRSLVKRFMGDLEAGGSGQMLMAMGQVPGSAGYVAVERVTGNLHGKDGSFVLIHRGIMNRGEQELLITVVPDSGTDALTGITGTFRIRIENGVHYYDFEYELPEV</sequence>